<dbReference type="Gene3D" id="3.40.50.300">
    <property type="entry name" value="P-loop containing nucleotide triphosphate hydrolases"/>
    <property type="match status" value="1"/>
</dbReference>
<dbReference type="PANTHER" id="PTHR43721">
    <property type="entry name" value="ELONGATION FACTOR TU-RELATED"/>
    <property type="match status" value="1"/>
</dbReference>
<evidence type="ECO:0000256" key="2">
    <source>
        <dbReference type="ARBA" id="ARBA00022490"/>
    </source>
</evidence>
<organism evidence="7 8">
    <name type="scientific">Limosilactobacillus panis</name>
    <dbReference type="NCBI Taxonomy" id="47493"/>
    <lineage>
        <taxon>Bacteria</taxon>
        <taxon>Bacillati</taxon>
        <taxon>Bacillota</taxon>
        <taxon>Bacilli</taxon>
        <taxon>Lactobacillales</taxon>
        <taxon>Lactobacillaceae</taxon>
        <taxon>Limosilactobacillus</taxon>
    </lineage>
</organism>
<dbReference type="CDD" id="cd04171">
    <property type="entry name" value="SelB"/>
    <property type="match status" value="1"/>
</dbReference>
<dbReference type="CDD" id="cd15491">
    <property type="entry name" value="selB_III"/>
    <property type="match status" value="1"/>
</dbReference>
<dbReference type="InterPro" id="IPR027417">
    <property type="entry name" value="P-loop_NTPase"/>
</dbReference>
<dbReference type="SUPFAM" id="SSF52540">
    <property type="entry name" value="P-loop containing nucleoside triphosphate hydrolases"/>
    <property type="match status" value="1"/>
</dbReference>
<accession>A0ABT7VMG2</accession>
<keyword evidence="3" id="KW-0547">Nucleotide-binding</keyword>
<evidence type="ECO:0000256" key="5">
    <source>
        <dbReference type="ARBA" id="ARBA00023134"/>
    </source>
</evidence>
<keyword evidence="4" id="KW-0648">Protein biosynthesis</keyword>
<evidence type="ECO:0000313" key="8">
    <source>
        <dbReference type="Proteomes" id="UP001529423"/>
    </source>
</evidence>
<dbReference type="EMBL" id="JAUDEO010000023">
    <property type="protein sequence ID" value="MDM8333930.1"/>
    <property type="molecule type" value="Genomic_DNA"/>
</dbReference>
<dbReference type="InterPro" id="IPR000795">
    <property type="entry name" value="T_Tr_GTP-bd_dom"/>
</dbReference>
<reference evidence="7 8" key="2">
    <citation type="submission" date="2023-06" db="EMBL/GenBank/DDBJ databases">
        <title>Identification and characterization of horizontal gene transfer across gut microbiota members of farm animals based on homology search.</title>
        <authorList>
            <person name="Schwarzerova J."/>
            <person name="Nykrynova M."/>
            <person name="Jureckova K."/>
            <person name="Cejkova D."/>
            <person name="Rychlik I."/>
        </authorList>
    </citation>
    <scope>NUCLEOTIDE SEQUENCE [LARGE SCALE GENOMIC DNA]</scope>
    <source>
        <strain evidence="7 8">105_WCHN</strain>
    </source>
</reference>
<evidence type="ECO:0000256" key="1">
    <source>
        <dbReference type="ARBA" id="ARBA00004496"/>
    </source>
</evidence>
<dbReference type="SUPFAM" id="SSF46785">
    <property type="entry name" value="Winged helix' DNA-binding domain"/>
    <property type="match status" value="2"/>
</dbReference>
<protein>
    <submittedName>
        <fullName evidence="7">Selenocysteine-specific translation elongation factor</fullName>
    </submittedName>
</protein>
<dbReference type="InterPro" id="IPR004535">
    <property type="entry name" value="Transl_elong_SelB"/>
</dbReference>
<dbReference type="PANTHER" id="PTHR43721:SF22">
    <property type="entry name" value="ELONGATION FACTOR TU, MITOCHONDRIAL"/>
    <property type="match status" value="1"/>
</dbReference>
<evidence type="ECO:0000256" key="3">
    <source>
        <dbReference type="ARBA" id="ARBA00022741"/>
    </source>
</evidence>
<name>A0ABT7VMG2_9LACO</name>
<dbReference type="Pfam" id="PF25461">
    <property type="entry name" value="Beta-barrel_SelB"/>
    <property type="match status" value="1"/>
</dbReference>
<dbReference type="InterPro" id="IPR036390">
    <property type="entry name" value="WH_DNA-bd_sf"/>
</dbReference>
<sequence>MDYIVTATAGHVDHGKTTLIKRLTGTDTDTAPEEKKRGLTINLGFAYFDLPSKKRVAFVDVPGHEKFLKNMISGLTGIDMALLVVDAGEGVMPQTEEHAAILTLLGIKNFVIAVTKADSVDPEMCQLTIDDIREHFKETPLASAPLVVTDAVTGRGIDDLIKVMDQVASKVQKHRPGTNPRLNIDRVFTIRGHGTVVTGTLIDGAIKLGDNLMVYPDQLPVRVKNIQVNDADQPVAAPDHRVALNLDVKANLLHKGDVITVKGNVQPSKLLDVELQMLPGVPALKLNERFRLYIGSVETFGRIYPMGEDTINSGSKCLAQLRLEAPVAVKNGDRFIMRTYSPMITVAGGRVLSANAKYHSRNNKSIINTLKIRASGDQSAIILDYLANAGSGVATAAALASLLDIDDDDVVKLLAELVAKKQLVKVGDYYLTEQYWQGIQERVLTYLRTAQQKNPLRPGLPRPEVISQINDWLQLPLGSEIFGRVQASGVVKVADNLVATSDFTVQLTAAQVRQKAALLKRMTTDDLTPLKVTDLMIDGQDPTPLLVAFDGQDFISLADGYYFARPVYQRVVAKVTEYLRDHPTGIDLGGYRDLTATSRKYAMMVLERLDKDGVTKRLNRVHVLNA</sequence>
<dbReference type="NCBIfam" id="TIGR00475">
    <property type="entry name" value="selB"/>
    <property type="match status" value="1"/>
</dbReference>
<dbReference type="SUPFAM" id="SSF50447">
    <property type="entry name" value="Translation proteins"/>
    <property type="match status" value="1"/>
</dbReference>
<evidence type="ECO:0000256" key="4">
    <source>
        <dbReference type="ARBA" id="ARBA00022917"/>
    </source>
</evidence>
<evidence type="ECO:0000259" key="6">
    <source>
        <dbReference type="PROSITE" id="PS51722"/>
    </source>
</evidence>
<dbReference type="InterPro" id="IPR005225">
    <property type="entry name" value="Small_GTP-bd"/>
</dbReference>
<gene>
    <name evidence="7" type="primary">selB</name>
    <name evidence="7" type="ORF">QUW46_05010</name>
</gene>
<dbReference type="InterPro" id="IPR057335">
    <property type="entry name" value="Beta-barrel_SelB"/>
</dbReference>
<dbReference type="InterPro" id="IPR015191">
    <property type="entry name" value="SelB_WHD4"/>
</dbReference>
<dbReference type="SUPFAM" id="SSF50465">
    <property type="entry name" value="EF-Tu/eEF-1alpha/eIF2-gamma C-terminal domain"/>
    <property type="match status" value="1"/>
</dbReference>
<proteinExistence type="predicted"/>
<comment type="caution">
    <text evidence="7">The sequence shown here is derived from an EMBL/GenBank/DDBJ whole genome shotgun (WGS) entry which is preliminary data.</text>
</comment>
<dbReference type="InterPro" id="IPR009001">
    <property type="entry name" value="Transl_elong_EF1A/Init_IF2_C"/>
</dbReference>
<dbReference type="Proteomes" id="UP001529423">
    <property type="component" value="Unassembled WGS sequence"/>
</dbReference>
<dbReference type="Gene3D" id="2.40.30.10">
    <property type="entry name" value="Translation factors"/>
    <property type="match status" value="1"/>
</dbReference>
<keyword evidence="8" id="KW-1185">Reference proteome</keyword>
<comment type="subcellular location">
    <subcellularLocation>
        <location evidence="1">Cytoplasm</location>
    </subcellularLocation>
</comment>
<dbReference type="Gene3D" id="1.10.10.10">
    <property type="entry name" value="Winged helix-like DNA-binding domain superfamily/Winged helix DNA-binding domain"/>
    <property type="match status" value="1"/>
</dbReference>
<dbReference type="InterPro" id="IPR050055">
    <property type="entry name" value="EF-Tu_GTPase"/>
</dbReference>
<reference evidence="8" key="1">
    <citation type="submission" date="2023-06" db="EMBL/GenBank/DDBJ databases">
        <title>Identification and characterization of horizontal gene transfer across gut microbiota members of farm animals based on homology search.</title>
        <authorList>
            <person name="Zeman M."/>
            <person name="Kubasova T."/>
            <person name="Jahodarova E."/>
            <person name="Nykrynova M."/>
            <person name="Rychlik I."/>
        </authorList>
    </citation>
    <scope>NUCLEOTIDE SEQUENCE [LARGE SCALE GENOMIC DNA]</scope>
    <source>
        <strain evidence="8">105_WCHN</strain>
    </source>
</reference>
<keyword evidence="2" id="KW-0963">Cytoplasm</keyword>
<dbReference type="GO" id="GO:0003746">
    <property type="term" value="F:translation elongation factor activity"/>
    <property type="evidence" value="ECO:0007669"/>
    <property type="project" value="UniProtKB-KW"/>
</dbReference>
<dbReference type="RefSeq" id="WP_289560091.1">
    <property type="nucleotide sequence ID" value="NZ_JAUDEO010000023.1"/>
</dbReference>
<dbReference type="Pfam" id="PF00009">
    <property type="entry name" value="GTP_EFTU"/>
    <property type="match status" value="1"/>
</dbReference>
<dbReference type="InterPro" id="IPR009000">
    <property type="entry name" value="Transl_B-barrel_sf"/>
</dbReference>
<feature type="domain" description="Tr-type G" evidence="6">
    <location>
        <begin position="1"/>
        <end position="173"/>
    </location>
</feature>
<dbReference type="PRINTS" id="PR00315">
    <property type="entry name" value="ELONGATNFCT"/>
</dbReference>
<dbReference type="PROSITE" id="PS51722">
    <property type="entry name" value="G_TR_2"/>
    <property type="match status" value="1"/>
</dbReference>
<dbReference type="InterPro" id="IPR036388">
    <property type="entry name" value="WH-like_DNA-bd_sf"/>
</dbReference>
<dbReference type="Gene3D" id="1.10.10.2770">
    <property type="match status" value="1"/>
</dbReference>
<evidence type="ECO:0000313" key="7">
    <source>
        <dbReference type="EMBL" id="MDM8333930.1"/>
    </source>
</evidence>
<dbReference type="NCBIfam" id="TIGR00231">
    <property type="entry name" value="small_GTP"/>
    <property type="match status" value="1"/>
</dbReference>
<keyword evidence="7" id="KW-0251">Elongation factor</keyword>
<dbReference type="Pfam" id="PF09107">
    <property type="entry name" value="WHD_3rd_SelB"/>
    <property type="match status" value="1"/>
</dbReference>
<keyword evidence="5" id="KW-0342">GTP-binding</keyword>